<dbReference type="Pfam" id="PF20199">
    <property type="entry name" value="RepSA"/>
    <property type="match status" value="1"/>
</dbReference>
<sequence>MPATGTTLRWGTQLDIRPITMTGDLSEQAVAAYIAKYATKAAECVGTLDRHINPLDDLAALPIRDHARRLIAECLALGGRDDLAGRVVDLGGGSTDVHRYQKALLKAITYLIVFCGCPLASRDGVSTSVSKVTRSAKALSDPIATLPHMAVPEIIPISYEPDYRTDTIGHWEGGQFLGSVVAAFPEGYTHADDWQAHKRWHAVLHTFDAAGHHLDSRIERTGTDDNYRAAVDAAQQRLKQWLNALPGLRFGDIAIRPFRHEVDDVLFGLVIETFEGTEHAELYPDDLGFYEPWDGSYDT</sequence>
<keyword evidence="2" id="KW-1185">Reference proteome</keyword>
<dbReference type="RefSeq" id="WP_379575007.1">
    <property type="nucleotide sequence ID" value="NZ_JBHUFV010000036.1"/>
</dbReference>
<protein>
    <submittedName>
        <fullName evidence="1">Replication initiator</fullName>
    </submittedName>
</protein>
<dbReference type="InterPro" id="IPR046828">
    <property type="entry name" value="RepSA"/>
</dbReference>
<proteinExistence type="predicted"/>
<evidence type="ECO:0000313" key="1">
    <source>
        <dbReference type="EMBL" id="MFD1934871.1"/>
    </source>
</evidence>
<accession>A0ABW4T1X4</accession>
<dbReference type="EMBL" id="JBHUFV010000036">
    <property type="protein sequence ID" value="MFD1934871.1"/>
    <property type="molecule type" value="Genomic_DNA"/>
</dbReference>
<dbReference type="Proteomes" id="UP001597368">
    <property type="component" value="Unassembled WGS sequence"/>
</dbReference>
<gene>
    <name evidence="1" type="ORF">ACFSKW_25685</name>
</gene>
<comment type="caution">
    <text evidence="1">The sequence shown here is derived from an EMBL/GenBank/DDBJ whole genome shotgun (WGS) entry which is preliminary data.</text>
</comment>
<evidence type="ECO:0000313" key="2">
    <source>
        <dbReference type="Proteomes" id="UP001597368"/>
    </source>
</evidence>
<reference evidence="2" key="1">
    <citation type="journal article" date="2019" name="Int. J. Syst. Evol. Microbiol.">
        <title>The Global Catalogue of Microorganisms (GCM) 10K type strain sequencing project: providing services to taxonomists for standard genome sequencing and annotation.</title>
        <authorList>
            <consortium name="The Broad Institute Genomics Platform"/>
            <consortium name="The Broad Institute Genome Sequencing Center for Infectious Disease"/>
            <person name="Wu L."/>
            <person name="Ma J."/>
        </authorList>
    </citation>
    <scope>NUCLEOTIDE SEQUENCE [LARGE SCALE GENOMIC DNA]</scope>
    <source>
        <strain evidence="2">ICMP 6774ER</strain>
    </source>
</reference>
<organism evidence="1 2">
    <name type="scientific">Nonomuraea mangrovi</name>
    <dbReference type="NCBI Taxonomy" id="2316207"/>
    <lineage>
        <taxon>Bacteria</taxon>
        <taxon>Bacillati</taxon>
        <taxon>Actinomycetota</taxon>
        <taxon>Actinomycetes</taxon>
        <taxon>Streptosporangiales</taxon>
        <taxon>Streptosporangiaceae</taxon>
        <taxon>Nonomuraea</taxon>
    </lineage>
</organism>
<name>A0ABW4T1X4_9ACTN</name>